<evidence type="ECO:0000313" key="3">
    <source>
        <dbReference type="Proteomes" id="UP000778970"/>
    </source>
</evidence>
<accession>A0A934QMC5</accession>
<reference evidence="2" key="1">
    <citation type="submission" date="2017-08" db="EMBL/GenBank/DDBJ databases">
        <authorList>
            <person name="Imhoff J.F."/>
            <person name="Rahn T."/>
            <person name="Kuenzel S."/>
            <person name="Neulinger S.C."/>
        </authorList>
    </citation>
    <scope>NUCLEOTIDE SEQUENCE</scope>
    <source>
        <strain evidence="2">DSM 9154</strain>
    </source>
</reference>
<evidence type="ECO:0000259" key="1">
    <source>
        <dbReference type="Pfam" id="PF13439"/>
    </source>
</evidence>
<feature type="domain" description="Glycosyltransferase subfamily 4-like N-terminal" evidence="1">
    <location>
        <begin position="23"/>
        <end position="195"/>
    </location>
</feature>
<dbReference type="Pfam" id="PF13439">
    <property type="entry name" value="Glyco_transf_4"/>
    <property type="match status" value="1"/>
</dbReference>
<dbReference type="AlphaFoldDB" id="A0A934QMC5"/>
<reference evidence="2" key="2">
    <citation type="journal article" date="2020" name="Microorganisms">
        <title>Osmotic Adaptation and Compatible Solute Biosynthesis of Phototrophic Bacteria as Revealed from Genome Analyses.</title>
        <authorList>
            <person name="Imhoff J.F."/>
            <person name="Rahn T."/>
            <person name="Kunzel S."/>
            <person name="Keller A."/>
            <person name="Neulinger S.C."/>
        </authorList>
    </citation>
    <scope>NUCLEOTIDE SEQUENCE</scope>
    <source>
        <strain evidence="2">DSM 9154</strain>
    </source>
</reference>
<dbReference type="CDD" id="cd03811">
    <property type="entry name" value="GT4_GT28_WabH-like"/>
    <property type="match status" value="1"/>
</dbReference>
<evidence type="ECO:0000313" key="2">
    <source>
        <dbReference type="EMBL" id="MBK1699213.1"/>
    </source>
</evidence>
<gene>
    <name evidence="2" type="ORF">CKO21_18360</name>
</gene>
<dbReference type="Proteomes" id="UP000778970">
    <property type="component" value="Unassembled WGS sequence"/>
</dbReference>
<dbReference type="PANTHER" id="PTHR12526">
    <property type="entry name" value="GLYCOSYLTRANSFERASE"/>
    <property type="match status" value="1"/>
</dbReference>
<dbReference type="Pfam" id="PF13692">
    <property type="entry name" value="Glyco_trans_1_4"/>
    <property type="match status" value="1"/>
</dbReference>
<keyword evidence="3" id="KW-1185">Reference proteome</keyword>
<comment type="caution">
    <text evidence="2">The sequence shown here is derived from an EMBL/GenBank/DDBJ whole genome shotgun (WGS) entry which is preliminary data.</text>
</comment>
<dbReference type="EMBL" id="NRRE01000035">
    <property type="protein sequence ID" value="MBK1699213.1"/>
    <property type="molecule type" value="Genomic_DNA"/>
</dbReference>
<dbReference type="GO" id="GO:0016757">
    <property type="term" value="F:glycosyltransferase activity"/>
    <property type="evidence" value="ECO:0007669"/>
    <property type="project" value="TreeGrafter"/>
</dbReference>
<dbReference type="SUPFAM" id="SSF53756">
    <property type="entry name" value="UDP-Glycosyltransferase/glycogen phosphorylase"/>
    <property type="match status" value="1"/>
</dbReference>
<organism evidence="2 3">
    <name type="scientific">Rhodovibrio salinarum</name>
    <dbReference type="NCBI Taxonomy" id="1087"/>
    <lineage>
        <taxon>Bacteria</taxon>
        <taxon>Pseudomonadati</taxon>
        <taxon>Pseudomonadota</taxon>
        <taxon>Alphaproteobacteria</taxon>
        <taxon>Rhodospirillales</taxon>
        <taxon>Rhodovibrionaceae</taxon>
        <taxon>Rhodovibrio</taxon>
    </lineage>
</organism>
<proteinExistence type="predicted"/>
<dbReference type="InterPro" id="IPR028098">
    <property type="entry name" value="Glyco_trans_4-like_N"/>
</dbReference>
<name>A0A934QMC5_9PROT</name>
<protein>
    <submittedName>
        <fullName evidence="2">Glycosyltransferase</fullName>
    </submittedName>
</protein>
<dbReference type="Gene3D" id="3.40.50.2000">
    <property type="entry name" value="Glycogen Phosphorylase B"/>
    <property type="match status" value="2"/>
</dbReference>
<dbReference type="PANTHER" id="PTHR12526:SF636">
    <property type="entry name" value="BLL3647 PROTEIN"/>
    <property type="match status" value="1"/>
</dbReference>
<sequence>MSAVASKRRIAIFFLPVGLLGRERLLLAITRQALADGHSVDLLTPSSAAWLRSALPSGANLIDLSGWWMGPERQHARAKRRTYLAVPTLARYLRRARPDVLLAASVPPGIAAILAQRLSGVATRMVIRQSDPLRVPGHPDYDGILERRRDRWIPTLWPDAAGIIAVSEGVAETVRLATDLPARRVRAVPNAVDLTEIADAAAKPSDHPWFANGAPPVIVNVGRLAPQKDQATLIRAFARVRADRPVRLVIFGQDMGQGEALRAFADDLGVGGDVDLVGFHNNPYSHMAQASLFVLSSIREGMCNALIEALACGCPTVSTDCPCGAREVLDDGRHGALVPVGDDEALAVAMLRTLDAPPEAATLEAHAGTFAVERAVKAYLDTLLCVAAGDTVGTGLESATPPTPTA</sequence>